<sequence length="151" mass="16788">MTNKVEETATQIIVMAIVFSVILLFVGISFLVFIHVCIAGRAFSRIGLMRDTHTMVERSNNGGTNSMSLDDLEKGSIPVNCVVCLESFKVGDKCRLLPCRHEFHANCVDSWLLKTPIFPICETIVDSDKKAIMIMGEDANRLGSMFGEEKK</sequence>
<dbReference type="EMBL" id="DUZY01000003">
    <property type="protein sequence ID" value="DAD32751.1"/>
    <property type="molecule type" value="Genomic_DNA"/>
</dbReference>
<dbReference type="PANTHER" id="PTHR46539:SF9">
    <property type="entry name" value="RING-H2 FINGER PROTEIN ATL56"/>
    <property type="match status" value="1"/>
</dbReference>
<dbReference type="PROSITE" id="PS50089">
    <property type="entry name" value="ZF_RING_2"/>
    <property type="match status" value="1"/>
</dbReference>
<dbReference type="InterPro" id="IPR001841">
    <property type="entry name" value="Znf_RING"/>
</dbReference>
<gene>
    <name evidence="11" type="ORF">HUJ06_011602</name>
</gene>
<name>A0A822YMF3_NELNU</name>
<protein>
    <recommendedName>
        <fullName evidence="10">RING-type domain-containing protein</fullName>
    </recommendedName>
</protein>
<dbReference type="Gene3D" id="3.30.40.10">
    <property type="entry name" value="Zinc/RING finger domain, C3HC4 (zinc finger)"/>
    <property type="match status" value="1"/>
</dbReference>
<keyword evidence="4 8" id="KW-0863">Zinc-finger</keyword>
<evidence type="ECO:0000259" key="10">
    <source>
        <dbReference type="PROSITE" id="PS50089"/>
    </source>
</evidence>
<dbReference type="AlphaFoldDB" id="A0A822YMF3"/>
<evidence type="ECO:0000256" key="5">
    <source>
        <dbReference type="ARBA" id="ARBA00022833"/>
    </source>
</evidence>
<evidence type="ECO:0000256" key="1">
    <source>
        <dbReference type="ARBA" id="ARBA00004370"/>
    </source>
</evidence>
<evidence type="ECO:0000256" key="2">
    <source>
        <dbReference type="ARBA" id="ARBA00022692"/>
    </source>
</evidence>
<dbReference type="Pfam" id="PF17123">
    <property type="entry name" value="zf-RING_11"/>
    <property type="match status" value="1"/>
</dbReference>
<keyword evidence="2 9" id="KW-0812">Transmembrane</keyword>
<dbReference type="GO" id="GO:0008270">
    <property type="term" value="F:zinc ion binding"/>
    <property type="evidence" value="ECO:0007669"/>
    <property type="project" value="UniProtKB-KW"/>
</dbReference>
<keyword evidence="12" id="KW-1185">Reference proteome</keyword>
<comment type="caution">
    <text evidence="11">The sequence shown here is derived from an EMBL/GenBank/DDBJ whole genome shotgun (WGS) entry which is preliminary data.</text>
</comment>
<feature type="domain" description="RING-type" evidence="10">
    <location>
        <begin position="81"/>
        <end position="122"/>
    </location>
</feature>
<evidence type="ECO:0000256" key="6">
    <source>
        <dbReference type="ARBA" id="ARBA00022989"/>
    </source>
</evidence>
<dbReference type="InterPro" id="IPR013083">
    <property type="entry name" value="Znf_RING/FYVE/PHD"/>
</dbReference>
<keyword evidence="7 9" id="KW-0472">Membrane</keyword>
<dbReference type="Proteomes" id="UP000607653">
    <property type="component" value="Unassembled WGS sequence"/>
</dbReference>
<evidence type="ECO:0000256" key="4">
    <source>
        <dbReference type="ARBA" id="ARBA00022771"/>
    </source>
</evidence>
<keyword evidence="3" id="KW-0479">Metal-binding</keyword>
<evidence type="ECO:0000313" key="12">
    <source>
        <dbReference type="Proteomes" id="UP000607653"/>
    </source>
</evidence>
<proteinExistence type="predicted"/>
<dbReference type="GO" id="GO:0016020">
    <property type="term" value="C:membrane"/>
    <property type="evidence" value="ECO:0007669"/>
    <property type="project" value="UniProtKB-SubCell"/>
</dbReference>
<feature type="transmembrane region" description="Helical" evidence="9">
    <location>
        <begin position="12"/>
        <end position="40"/>
    </location>
</feature>
<dbReference type="PANTHER" id="PTHR46539">
    <property type="entry name" value="E3 UBIQUITIN-PROTEIN LIGASE ATL42"/>
    <property type="match status" value="1"/>
</dbReference>
<comment type="subcellular location">
    <subcellularLocation>
        <location evidence="1">Membrane</location>
    </subcellularLocation>
</comment>
<evidence type="ECO:0000256" key="9">
    <source>
        <dbReference type="SAM" id="Phobius"/>
    </source>
</evidence>
<keyword evidence="5" id="KW-0862">Zinc</keyword>
<evidence type="ECO:0000256" key="7">
    <source>
        <dbReference type="ARBA" id="ARBA00023136"/>
    </source>
</evidence>
<dbReference type="SMART" id="SM00184">
    <property type="entry name" value="RING"/>
    <property type="match status" value="1"/>
</dbReference>
<evidence type="ECO:0000313" key="11">
    <source>
        <dbReference type="EMBL" id="DAD32751.1"/>
    </source>
</evidence>
<keyword evidence="6 9" id="KW-1133">Transmembrane helix</keyword>
<evidence type="ECO:0000256" key="8">
    <source>
        <dbReference type="PROSITE-ProRule" id="PRU00175"/>
    </source>
</evidence>
<evidence type="ECO:0000256" key="3">
    <source>
        <dbReference type="ARBA" id="ARBA00022723"/>
    </source>
</evidence>
<reference evidence="11 12" key="1">
    <citation type="journal article" date="2020" name="Mol. Biol. Evol.">
        <title>Distinct Expression and Methylation Patterns for Genes with Different Fates following a Single Whole-Genome Duplication in Flowering Plants.</title>
        <authorList>
            <person name="Shi T."/>
            <person name="Rahmani R.S."/>
            <person name="Gugger P.F."/>
            <person name="Wang M."/>
            <person name="Li H."/>
            <person name="Zhang Y."/>
            <person name="Li Z."/>
            <person name="Wang Q."/>
            <person name="Van de Peer Y."/>
            <person name="Marchal K."/>
            <person name="Chen J."/>
        </authorList>
    </citation>
    <scope>NUCLEOTIDE SEQUENCE [LARGE SCALE GENOMIC DNA]</scope>
    <source>
        <tissue evidence="11">Leaf</tissue>
    </source>
</reference>
<dbReference type="SUPFAM" id="SSF57850">
    <property type="entry name" value="RING/U-box"/>
    <property type="match status" value="1"/>
</dbReference>
<organism evidence="11 12">
    <name type="scientific">Nelumbo nucifera</name>
    <name type="common">Sacred lotus</name>
    <dbReference type="NCBI Taxonomy" id="4432"/>
    <lineage>
        <taxon>Eukaryota</taxon>
        <taxon>Viridiplantae</taxon>
        <taxon>Streptophyta</taxon>
        <taxon>Embryophyta</taxon>
        <taxon>Tracheophyta</taxon>
        <taxon>Spermatophyta</taxon>
        <taxon>Magnoliopsida</taxon>
        <taxon>Proteales</taxon>
        <taxon>Nelumbonaceae</taxon>
        <taxon>Nelumbo</taxon>
    </lineage>
</organism>
<accession>A0A822YMF3</accession>